<dbReference type="AlphaFoldDB" id="G2DHG4"/>
<dbReference type="GO" id="GO:0005829">
    <property type="term" value="C:cytosol"/>
    <property type="evidence" value="ECO:0007669"/>
    <property type="project" value="TreeGrafter"/>
</dbReference>
<dbReference type="PATRIC" id="fig|1048808.3.peg.3117"/>
<proteinExistence type="predicted"/>
<dbReference type="InterPro" id="IPR004364">
    <property type="entry name" value="Aa-tRNA-synt_II"/>
</dbReference>
<dbReference type="InterPro" id="IPR018149">
    <property type="entry name" value="Lys-tRNA-synth_II_C"/>
</dbReference>
<comment type="caution">
    <text evidence="7">The sequence shown here is derived from an EMBL/GenBank/DDBJ whole genome shotgun (WGS) entry which is preliminary data.</text>
</comment>
<dbReference type="PROSITE" id="PS50862">
    <property type="entry name" value="AA_TRNA_LIGASE_II"/>
    <property type="match status" value="1"/>
</dbReference>
<evidence type="ECO:0000256" key="2">
    <source>
        <dbReference type="ARBA" id="ARBA00022598"/>
    </source>
</evidence>
<keyword evidence="8" id="KW-1185">Reference proteome</keyword>
<dbReference type="Pfam" id="PF00152">
    <property type="entry name" value="tRNA-synt_2"/>
    <property type="match status" value="1"/>
</dbReference>
<dbReference type="NCBIfam" id="TIGR00462">
    <property type="entry name" value="genX"/>
    <property type="match status" value="1"/>
</dbReference>
<dbReference type="GO" id="GO:0004824">
    <property type="term" value="F:lysine-tRNA ligase activity"/>
    <property type="evidence" value="ECO:0007669"/>
    <property type="project" value="UniProtKB-EC"/>
</dbReference>
<keyword evidence="2 7" id="KW-0436">Ligase</keyword>
<evidence type="ECO:0000256" key="1">
    <source>
        <dbReference type="ARBA" id="ARBA00011738"/>
    </source>
</evidence>
<accession>G2DHG4</accession>
<dbReference type="GO" id="GO:0006430">
    <property type="term" value="P:lysyl-tRNA aminoacylation"/>
    <property type="evidence" value="ECO:0007669"/>
    <property type="project" value="InterPro"/>
</dbReference>
<keyword evidence="3" id="KW-0547">Nucleotide-binding</keyword>
<evidence type="ECO:0000313" key="7">
    <source>
        <dbReference type="EMBL" id="EGV49937.1"/>
    </source>
</evidence>
<evidence type="ECO:0000259" key="6">
    <source>
        <dbReference type="PROSITE" id="PS50862"/>
    </source>
</evidence>
<evidence type="ECO:0000256" key="5">
    <source>
        <dbReference type="ARBA" id="ARBA00052794"/>
    </source>
</evidence>
<dbReference type="InterPro" id="IPR045864">
    <property type="entry name" value="aa-tRNA-synth_II/BPL/LPL"/>
</dbReference>
<sequence length="330" mass="36805">MIASMSATHEWRPFASLAMLQARAELLAAIRDFFRQAGVLEVETPVCSRFAVTDLAIESLTSRYTGPGAPAGLGLFLHTSPEFPMKRLLAAGSGPIYEICKVFRDGELGRRHNPEFTLLEWYRPGFDHRQLMGEVAELVNRLLPEPRPVERLAYAEAFHRHLGIDIQAFDATGLQQVAQREQISGAESLQLDWDGWLDLLLSHAIEPHLGRGTLCFLYDYPASQAALARVRPGNPPVAERFELYLEGMEIANGFHELSDADEQRRRFEVDNQNRRAAGLVEPPMDEYLLAALQAGLPDCAGVALGIDRLLMQVSGAEQIRQVLAFPFERA</sequence>
<organism evidence="7 8">
    <name type="scientific">endosymbiont of Riftia pachyptila</name>
    <name type="common">vent Ph05</name>
    <dbReference type="NCBI Taxonomy" id="1048808"/>
    <lineage>
        <taxon>Bacteria</taxon>
        <taxon>Pseudomonadati</taxon>
        <taxon>Pseudomonadota</taxon>
        <taxon>Gammaproteobacteria</taxon>
        <taxon>sulfur-oxidizing symbionts</taxon>
    </lineage>
</organism>
<dbReference type="GO" id="GO:0005524">
    <property type="term" value="F:ATP binding"/>
    <property type="evidence" value="ECO:0007669"/>
    <property type="project" value="UniProtKB-KW"/>
</dbReference>
<dbReference type="EC" id="6.1.1.6" evidence="7"/>
<dbReference type="SUPFAM" id="SSF55681">
    <property type="entry name" value="Class II aaRS and biotin synthetases"/>
    <property type="match status" value="1"/>
</dbReference>
<evidence type="ECO:0000256" key="4">
    <source>
        <dbReference type="ARBA" id="ARBA00022840"/>
    </source>
</evidence>
<protein>
    <submittedName>
        <fullName evidence="7">Lysyl-tRNA synthetase-related protein</fullName>
        <ecNumber evidence="7">6.1.1.6</ecNumber>
    </submittedName>
</protein>
<dbReference type="InterPro" id="IPR006195">
    <property type="entry name" value="aa-tRNA-synth_II"/>
</dbReference>
<dbReference type="NCBIfam" id="NF006828">
    <property type="entry name" value="PRK09350.1"/>
    <property type="match status" value="1"/>
</dbReference>
<reference evidence="7" key="1">
    <citation type="journal article" date="2011" name="ISME J.">
        <title>The endosymbionts of the deep-sea tubeworms Riftia pachyptila and Tevnia jerichonana share an identical physiology as revealed by proteogenomic analyses.</title>
        <authorList>
            <person name="Gardebrecht A."/>
            <person name="Markert S."/>
            <person name="Felbeck H."/>
            <person name="Thuermer A."/>
            <person name="Albrecht D."/>
            <person name="Wollherr A."/>
            <person name="Kabisch J."/>
            <person name="Lehmann R."/>
            <person name="Daniel R."/>
            <person name="Liesegang H."/>
            <person name="Hecker M."/>
            <person name="Sievert S.M."/>
            <person name="Schweder T."/>
        </authorList>
    </citation>
    <scope>NUCLEOTIDE SEQUENCE [LARGE SCALE GENOMIC DNA]</scope>
</reference>
<dbReference type="PRINTS" id="PR00982">
    <property type="entry name" value="TRNASYNTHLYS"/>
</dbReference>
<keyword evidence="7" id="KW-0030">Aminoacyl-tRNA synthetase</keyword>
<comment type="subunit">
    <text evidence="1">Homodimer.</text>
</comment>
<name>G2DHG4_9GAMM</name>
<gene>
    <name evidence="7" type="ORF">Rifp1Sym_ey00020</name>
</gene>
<comment type="catalytic activity">
    <reaction evidence="5">
        <text>D-beta-lysine + L-lysyl-[protein] + ATP = N(6)-((3R)-3,6-diaminohexanoyl)-L-lysyl-[protein] + AMP + diphosphate + H(+)</text>
        <dbReference type="Rhea" id="RHEA:83435"/>
        <dbReference type="Rhea" id="RHEA-COMP:9752"/>
        <dbReference type="Rhea" id="RHEA-COMP:20131"/>
        <dbReference type="ChEBI" id="CHEBI:15378"/>
        <dbReference type="ChEBI" id="CHEBI:29969"/>
        <dbReference type="ChEBI" id="CHEBI:30616"/>
        <dbReference type="ChEBI" id="CHEBI:33019"/>
        <dbReference type="ChEBI" id="CHEBI:84138"/>
        <dbReference type="ChEBI" id="CHEBI:156053"/>
        <dbReference type="ChEBI" id="CHEBI:456215"/>
    </reaction>
    <physiologicalReaction direction="left-to-right" evidence="5">
        <dbReference type="Rhea" id="RHEA:83436"/>
    </physiologicalReaction>
</comment>
<dbReference type="EMBL" id="AFOC01000130">
    <property type="protein sequence ID" value="EGV49937.1"/>
    <property type="molecule type" value="Genomic_DNA"/>
</dbReference>
<dbReference type="PANTHER" id="PTHR42918">
    <property type="entry name" value="LYSYL-TRNA SYNTHETASE"/>
    <property type="match status" value="1"/>
</dbReference>
<dbReference type="InterPro" id="IPR004525">
    <property type="entry name" value="EpmA"/>
</dbReference>
<dbReference type="Proteomes" id="UP000004491">
    <property type="component" value="Unassembled WGS sequence"/>
</dbReference>
<dbReference type="FunFam" id="3.30.930.10:FF:000017">
    <property type="entry name" value="Elongation factor P--(R)-beta-lysine ligase"/>
    <property type="match status" value="1"/>
</dbReference>
<feature type="domain" description="Aminoacyl-transfer RNA synthetases class-II family profile" evidence="6">
    <location>
        <begin position="23"/>
        <end position="326"/>
    </location>
</feature>
<keyword evidence="4" id="KW-0067">ATP-binding</keyword>
<dbReference type="Gene3D" id="3.30.930.10">
    <property type="entry name" value="Bira Bifunctional Protein, Domain 2"/>
    <property type="match status" value="1"/>
</dbReference>
<evidence type="ECO:0000313" key="8">
    <source>
        <dbReference type="Proteomes" id="UP000004491"/>
    </source>
</evidence>
<evidence type="ECO:0000256" key="3">
    <source>
        <dbReference type="ARBA" id="ARBA00022741"/>
    </source>
</evidence>
<dbReference type="GO" id="GO:0000049">
    <property type="term" value="F:tRNA binding"/>
    <property type="evidence" value="ECO:0007669"/>
    <property type="project" value="TreeGrafter"/>
</dbReference>
<dbReference type="PANTHER" id="PTHR42918:SF6">
    <property type="entry name" value="ELONGATION FACTOR P--(R)-BETA-LYSINE LIGASE"/>
    <property type="match status" value="1"/>
</dbReference>